<comment type="similarity">
    <text evidence="3 12">Belongs to the MlaE permease family.</text>
</comment>
<comment type="caution">
    <text evidence="12">Lacks conserved residue(s) required for the propagation of feature annotation.</text>
</comment>
<organism evidence="13 14">
    <name type="scientific">Candidatus Azoamicus ciliaticola</name>
    <dbReference type="NCBI Taxonomy" id="2652803"/>
    <lineage>
        <taxon>Bacteria</taxon>
        <taxon>Pseudomonadati</taxon>
        <taxon>Pseudomonadota</taxon>
        <taxon>Gammaproteobacteria</taxon>
        <taxon>Candidatus Azoamicaceae</taxon>
        <taxon>Candidatus Azoamicus</taxon>
    </lineage>
</organism>
<dbReference type="InterPro" id="IPR053408">
    <property type="entry name" value="MlaE_Permease"/>
</dbReference>
<evidence type="ECO:0000256" key="2">
    <source>
        <dbReference type="ARBA" id="ARBA00004429"/>
    </source>
</evidence>
<sequence length="263" mass="29241">MKTIYLIIVNIGEKIIGIVNELGKATILLKKTIFAILNLKKNIKNFIKHIYFIGVLSLGLIILSGLFIGMVVGLQGCYILKKFGTEEIIGQMTALTIIRELGPVVSALLFAGRTGASLTAEICLMKNTDQIIAMEMMGVNPIIKIIAPRFWACIVSMIILALIFIVVSIIGSYVSTVLWLNVDNDIFWTSIRENIDFRIDIINSLIKSLIFGFIISWISIYQGLNSNPTTEGIALSTTNTVVYSSFIILSFNFCLTAIMFQWQ</sequence>
<keyword evidence="7" id="KW-1003">Cell membrane</keyword>
<accession>A0A6J5JZC9</accession>
<keyword evidence="14" id="KW-1185">Reference proteome</keyword>
<dbReference type="Pfam" id="PF02405">
    <property type="entry name" value="MlaE"/>
    <property type="match status" value="1"/>
</dbReference>
<keyword evidence="8 12" id="KW-0997">Cell inner membrane</keyword>
<feature type="transmembrane region" description="Helical" evidence="12">
    <location>
        <begin position="50"/>
        <end position="74"/>
    </location>
</feature>
<dbReference type="KEGG" id="acil:ESZ_00174"/>
<gene>
    <name evidence="13" type="primary">mlaE</name>
    <name evidence="13" type="ORF">ESZ_00174</name>
</gene>
<dbReference type="PANTHER" id="PTHR30188:SF4">
    <property type="entry name" value="PROTEIN TRIGALACTOSYLDIACYLGLYCEROL 1, CHLOROPLASTIC"/>
    <property type="match status" value="1"/>
</dbReference>
<dbReference type="RefSeq" id="WP_176604910.1">
    <property type="nucleotide sequence ID" value="NZ_LR794158.1"/>
</dbReference>
<dbReference type="InterPro" id="IPR003453">
    <property type="entry name" value="ABC_MlaE_roteobac"/>
</dbReference>
<evidence type="ECO:0000256" key="4">
    <source>
        <dbReference type="ARBA" id="ARBA00011380"/>
    </source>
</evidence>
<evidence type="ECO:0000313" key="14">
    <source>
        <dbReference type="Proteomes" id="UP000509549"/>
    </source>
</evidence>
<feature type="transmembrane region" description="Helical" evidence="12">
    <location>
        <begin position="149"/>
        <end position="180"/>
    </location>
</feature>
<keyword evidence="11 12" id="KW-0472">Membrane</keyword>
<keyword evidence="9 12" id="KW-0812">Transmembrane</keyword>
<keyword evidence="6" id="KW-0813">Transport</keyword>
<dbReference type="NCBIfam" id="TIGR00056">
    <property type="entry name" value="MlaE family lipid ABC transporter permease subunit"/>
    <property type="match status" value="1"/>
</dbReference>
<evidence type="ECO:0000256" key="12">
    <source>
        <dbReference type="RuleBase" id="RU362044"/>
    </source>
</evidence>
<evidence type="ECO:0000256" key="5">
    <source>
        <dbReference type="ARBA" id="ARBA00020857"/>
    </source>
</evidence>
<evidence type="ECO:0000256" key="7">
    <source>
        <dbReference type="ARBA" id="ARBA00022475"/>
    </source>
</evidence>
<dbReference type="NCBIfam" id="NF033619">
    <property type="entry name" value="perm_MlaE_1"/>
    <property type="match status" value="1"/>
</dbReference>
<evidence type="ECO:0000256" key="1">
    <source>
        <dbReference type="ARBA" id="ARBA00002460"/>
    </source>
</evidence>
<proteinExistence type="inferred from homology"/>
<name>A0A6J5JZC9_9GAMM</name>
<feature type="transmembrane region" description="Helical" evidence="12">
    <location>
        <begin position="241"/>
        <end position="260"/>
    </location>
</feature>
<evidence type="ECO:0000256" key="11">
    <source>
        <dbReference type="ARBA" id="ARBA00023136"/>
    </source>
</evidence>
<dbReference type="PANTHER" id="PTHR30188">
    <property type="entry name" value="ABC TRANSPORTER PERMEASE PROTEIN-RELATED"/>
    <property type="match status" value="1"/>
</dbReference>
<keyword evidence="10 12" id="KW-1133">Transmembrane helix</keyword>
<protein>
    <recommendedName>
        <fullName evidence="5">Intermembrane phospholipid transport system permease protein MlaE</fullName>
    </recommendedName>
</protein>
<evidence type="ECO:0000256" key="10">
    <source>
        <dbReference type="ARBA" id="ARBA00022989"/>
    </source>
</evidence>
<dbReference type="Proteomes" id="UP000509549">
    <property type="component" value="Chromosome"/>
</dbReference>
<comment type="subcellular location">
    <subcellularLocation>
        <location evidence="2 12">Cell inner membrane</location>
        <topology evidence="2 12">Multi-pass membrane protein</topology>
    </subcellularLocation>
</comment>
<dbReference type="AlphaFoldDB" id="A0A6J5JZC9"/>
<dbReference type="GO" id="GO:0043190">
    <property type="term" value="C:ATP-binding cassette (ABC) transporter complex"/>
    <property type="evidence" value="ECO:0007669"/>
    <property type="project" value="InterPro"/>
</dbReference>
<dbReference type="EMBL" id="LR794158">
    <property type="protein sequence ID" value="CAB3976380.1"/>
    <property type="molecule type" value="Genomic_DNA"/>
</dbReference>
<evidence type="ECO:0000256" key="3">
    <source>
        <dbReference type="ARBA" id="ARBA00007556"/>
    </source>
</evidence>
<evidence type="ECO:0000256" key="9">
    <source>
        <dbReference type="ARBA" id="ARBA00022692"/>
    </source>
</evidence>
<evidence type="ECO:0000256" key="6">
    <source>
        <dbReference type="ARBA" id="ARBA00022448"/>
    </source>
</evidence>
<dbReference type="GO" id="GO:0005548">
    <property type="term" value="F:phospholipid transporter activity"/>
    <property type="evidence" value="ECO:0007669"/>
    <property type="project" value="TreeGrafter"/>
</dbReference>
<dbReference type="InterPro" id="IPR030802">
    <property type="entry name" value="Permease_MalE"/>
</dbReference>
<evidence type="ECO:0000313" key="13">
    <source>
        <dbReference type="EMBL" id="CAB3976380.1"/>
    </source>
</evidence>
<reference evidence="13 14" key="1">
    <citation type="submission" date="2020-04" db="EMBL/GenBank/DDBJ databases">
        <authorList>
            <person name="Graf S J."/>
        </authorList>
    </citation>
    <scope>NUCLEOTIDE SEQUENCE [LARGE SCALE GENOMIC DNA]</scope>
    <source>
        <strain evidence="13">1</strain>
    </source>
</reference>
<comment type="subunit">
    <text evidence="4">The complex is composed of two ATP-binding proteins (MlaF), two transmembrane proteins (MlaE), two cytoplasmic solute-binding proteins (MlaB) and six periplasmic solute-binding proteins (MlaD).</text>
</comment>
<evidence type="ECO:0000256" key="8">
    <source>
        <dbReference type="ARBA" id="ARBA00022519"/>
    </source>
</evidence>
<feature type="transmembrane region" description="Helical" evidence="12">
    <location>
        <begin position="201"/>
        <end position="221"/>
    </location>
</feature>
<comment type="function">
    <text evidence="1">Part of the ABC transporter complex MlaFEDB, which is involved in a phospholipid transport pathway that maintains lipid asymmetry in the outer membrane by retrograde trafficking of phospholipids from the outer membrane to the inner membrane. Probably responsible for the translocation of the substrate across the membrane.</text>
</comment>